<reference evidence="4 5" key="1">
    <citation type="submission" date="2015-12" db="EMBL/GenBank/DDBJ databases">
        <title>Dictyostelia acquired genes for synthesis and detection of signals that induce cell-type specialization by lateral gene transfer from prokaryotes.</title>
        <authorList>
            <person name="Gloeckner G."/>
            <person name="Schaap P."/>
        </authorList>
    </citation>
    <scope>NUCLEOTIDE SEQUENCE [LARGE SCALE GENOMIC DNA]</scope>
    <source>
        <strain evidence="4 5">TK</strain>
    </source>
</reference>
<dbReference type="Gene3D" id="1.20.5.340">
    <property type="match status" value="1"/>
</dbReference>
<evidence type="ECO:0000256" key="2">
    <source>
        <dbReference type="SAM" id="MobiDB-lite"/>
    </source>
</evidence>
<dbReference type="InterPro" id="IPR003124">
    <property type="entry name" value="WH2_dom"/>
</dbReference>
<evidence type="ECO:0000256" key="1">
    <source>
        <dbReference type="ARBA" id="ARBA00006993"/>
    </source>
</evidence>
<dbReference type="GO" id="GO:0034237">
    <property type="term" value="F:protein kinase A regulatory subunit binding"/>
    <property type="evidence" value="ECO:0007669"/>
    <property type="project" value="TreeGrafter"/>
</dbReference>
<feature type="compositionally biased region" description="Pro residues" evidence="2">
    <location>
        <begin position="257"/>
        <end position="283"/>
    </location>
</feature>
<comment type="caution">
    <text evidence="4">The sequence shown here is derived from an EMBL/GenBank/DDBJ whole genome shotgun (WGS) entry which is preliminary data.</text>
</comment>
<dbReference type="Proteomes" id="UP000076078">
    <property type="component" value="Unassembled WGS sequence"/>
</dbReference>
<dbReference type="GO" id="GO:0031209">
    <property type="term" value="C:SCAR complex"/>
    <property type="evidence" value="ECO:0007669"/>
    <property type="project" value="TreeGrafter"/>
</dbReference>
<feature type="compositionally biased region" description="Pro residues" evidence="2">
    <location>
        <begin position="331"/>
        <end position="351"/>
    </location>
</feature>
<feature type="region of interest" description="Disordered" evidence="2">
    <location>
        <begin position="224"/>
        <end position="399"/>
    </location>
</feature>
<dbReference type="OrthoDB" id="20101at2759"/>
<feature type="compositionally biased region" description="Pro residues" evidence="2">
    <location>
        <begin position="290"/>
        <end position="316"/>
    </location>
</feature>
<dbReference type="AlphaFoldDB" id="A0A151ZF27"/>
<dbReference type="EMBL" id="LODT01000029">
    <property type="protein sequence ID" value="KYQ92568.1"/>
    <property type="molecule type" value="Genomic_DNA"/>
</dbReference>
<dbReference type="GO" id="GO:2000601">
    <property type="term" value="P:positive regulation of Arp2/3 complex-mediated actin nucleation"/>
    <property type="evidence" value="ECO:0007669"/>
    <property type="project" value="TreeGrafter"/>
</dbReference>
<protein>
    <recommendedName>
        <fullName evidence="3">WH2 domain-containing protein</fullName>
    </recommendedName>
</protein>
<feature type="compositionally biased region" description="Basic and acidic residues" evidence="2">
    <location>
        <begin position="355"/>
        <end position="366"/>
    </location>
</feature>
<dbReference type="GO" id="GO:0071933">
    <property type="term" value="F:Arp2/3 complex binding"/>
    <property type="evidence" value="ECO:0007669"/>
    <property type="project" value="TreeGrafter"/>
</dbReference>
<organism evidence="4 5">
    <name type="scientific">Tieghemostelium lacteum</name>
    <name type="common">Slime mold</name>
    <name type="synonym">Dictyostelium lacteum</name>
    <dbReference type="NCBI Taxonomy" id="361077"/>
    <lineage>
        <taxon>Eukaryota</taxon>
        <taxon>Amoebozoa</taxon>
        <taxon>Evosea</taxon>
        <taxon>Eumycetozoa</taxon>
        <taxon>Dictyostelia</taxon>
        <taxon>Dictyosteliales</taxon>
        <taxon>Raperosteliaceae</taxon>
        <taxon>Tieghemostelium</taxon>
    </lineage>
</organism>
<dbReference type="Gene3D" id="6.10.280.150">
    <property type="match status" value="2"/>
</dbReference>
<evidence type="ECO:0000313" key="4">
    <source>
        <dbReference type="EMBL" id="KYQ92568.1"/>
    </source>
</evidence>
<evidence type="ECO:0000313" key="5">
    <source>
        <dbReference type="Proteomes" id="UP000076078"/>
    </source>
</evidence>
<dbReference type="GO" id="GO:0003779">
    <property type="term" value="F:actin binding"/>
    <property type="evidence" value="ECO:0007669"/>
    <property type="project" value="UniProtKB-KW"/>
</dbReference>
<dbReference type="OMA" id="WGEQESN"/>
<dbReference type="InParanoid" id="A0A151ZF27"/>
<comment type="similarity">
    <text evidence="1">Belongs to the SCAR/WAVE family.</text>
</comment>
<feature type="domain" description="WH2" evidence="3">
    <location>
        <begin position="364"/>
        <end position="381"/>
    </location>
</feature>
<keyword evidence="5" id="KW-1185">Reference proteome</keyword>
<dbReference type="PROSITE" id="PS51082">
    <property type="entry name" value="WH2"/>
    <property type="match status" value="1"/>
</dbReference>
<dbReference type="PANTHER" id="PTHR12902">
    <property type="entry name" value="WASP-1"/>
    <property type="match status" value="1"/>
</dbReference>
<dbReference type="PANTHER" id="PTHR12902:SF1">
    <property type="entry name" value="WISKOTT-ALDRICH SYNDROME PROTEIN FAMILY MEMBER"/>
    <property type="match status" value="1"/>
</dbReference>
<gene>
    <name evidence="4" type="ORF">DLAC_06556</name>
</gene>
<dbReference type="InterPro" id="IPR028288">
    <property type="entry name" value="SCAR/WAVE_fam"/>
</dbReference>
<dbReference type="STRING" id="361077.A0A151ZF27"/>
<accession>A0A151ZF27</accession>
<dbReference type="FunCoup" id="A0A151ZF27">
    <property type="interactions" value="24"/>
</dbReference>
<dbReference type="GO" id="GO:0005856">
    <property type="term" value="C:cytoskeleton"/>
    <property type="evidence" value="ECO:0007669"/>
    <property type="project" value="UniProtKB-SubCell"/>
</dbReference>
<feature type="compositionally biased region" description="Polar residues" evidence="2">
    <location>
        <begin position="233"/>
        <end position="256"/>
    </location>
</feature>
<sequence length="427" mass="47396">MVLITRYIPSINDNNKPVLDNLNKDQIVDAVLHNTCVGIINQLMVLAEHANNVFTSLSNESTLICQRLNKINSRIKPLIQQIPVIENYHQNNSIEVLNSKPRAEYHADNPEKHQHFTHASIPPSVNNVYQSKCKPPPNLALLDPYMDDGQKCLKLYTNPDFFIDEWIAEQIKQSEEAKQRRRERREARLKKKSEKTADVEVKKVKRVRKVRYDPVTGEKIVIEVDGPIGGGPQQSPTQTPHAISQQPLTTSHQPTFHTPPPPSNFSMPPPPPINATLPRPPSVGPNTFAMPPPPPPTSDSFSMPPPPMIQQTPPPFAVSSIPQPVMQTAYVPPPPPGPPPPPPPNAPPPPVFKAEAPKPKASDARSDLLTSIMSGISLKPAEERKIPEIQQQNNKSEPINIADILARRIAWAASDSDDDSEDDSDWD</sequence>
<proteinExistence type="inferred from homology"/>
<evidence type="ECO:0000259" key="3">
    <source>
        <dbReference type="PROSITE" id="PS51082"/>
    </source>
</evidence>
<dbReference type="GO" id="GO:0030036">
    <property type="term" value="P:actin cytoskeleton organization"/>
    <property type="evidence" value="ECO:0007669"/>
    <property type="project" value="InterPro"/>
</dbReference>
<name>A0A151ZF27_TIELA</name>